<evidence type="ECO:0008006" key="3">
    <source>
        <dbReference type="Google" id="ProtNLM"/>
    </source>
</evidence>
<dbReference type="PANTHER" id="PTHR11439">
    <property type="entry name" value="GAG-POL-RELATED RETROTRANSPOSON"/>
    <property type="match status" value="1"/>
</dbReference>
<reference evidence="1" key="2">
    <citation type="submission" date="2022-01" db="EMBL/GenBank/DDBJ databases">
        <authorList>
            <person name="Yamashiro T."/>
            <person name="Shiraishi A."/>
            <person name="Satake H."/>
            <person name="Nakayama K."/>
        </authorList>
    </citation>
    <scope>NUCLEOTIDE SEQUENCE</scope>
</reference>
<evidence type="ECO:0000313" key="2">
    <source>
        <dbReference type="Proteomes" id="UP001151760"/>
    </source>
</evidence>
<proteinExistence type="predicted"/>
<protein>
    <recommendedName>
        <fullName evidence="3">Reverse transcriptase Ty1/copia-type domain-containing protein</fullName>
    </recommendedName>
</protein>
<gene>
    <name evidence="1" type="ORF">Tco_0988446</name>
</gene>
<comment type="caution">
    <text evidence="1">The sequence shown here is derived from an EMBL/GenBank/DDBJ whole genome shotgun (WGS) entry which is preliminary data.</text>
</comment>
<evidence type="ECO:0000313" key="1">
    <source>
        <dbReference type="EMBL" id="GJT53392.1"/>
    </source>
</evidence>
<keyword evidence="2" id="KW-1185">Reference proteome</keyword>
<accession>A0ABQ5ERJ4</accession>
<organism evidence="1 2">
    <name type="scientific">Tanacetum coccineum</name>
    <dbReference type="NCBI Taxonomy" id="301880"/>
    <lineage>
        <taxon>Eukaryota</taxon>
        <taxon>Viridiplantae</taxon>
        <taxon>Streptophyta</taxon>
        <taxon>Embryophyta</taxon>
        <taxon>Tracheophyta</taxon>
        <taxon>Spermatophyta</taxon>
        <taxon>Magnoliopsida</taxon>
        <taxon>eudicotyledons</taxon>
        <taxon>Gunneridae</taxon>
        <taxon>Pentapetalae</taxon>
        <taxon>asterids</taxon>
        <taxon>campanulids</taxon>
        <taxon>Asterales</taxon>
        <taxon>Asteraceae</taxon>
        <taxon>Asteroideae</taxon>
        <taxon>Anthemideae</taxon>
        <taxon>Anthemidinae</taxon>
        <taxon>Tanacetum</taxon>
    </lineage>
</organism>
<dbReference type="EMBL" id="BQNB010016583">
    <property type="protein sequence ID" value="GJT53392.1"/>
    <property type="molecule type" value="Genomic_DNA"/>
</dbReference>
<reference evidence="1" key="1">
    <citation type="journal article" date="2022" name="Int. J. Mol. Sci.">
        <title>Draft Genome of Tanacetum Coccineum: Genomic Comparison of Closely Related Tanacetum-Family Plants.</title>
        <authorList>
            <person name="Yamashiro T."/>
            <person name="Shiraishi A."/>
            <person name="Nakayama K."/>
            <person name="Satake H."/>
        </authorList>
    </citation>
    <scope>NUCLEOTIDE SEQUENCE</scope>
</reference>
<sequence length="473" mass="54210">METQKPLLKDEDGKEIDIHMYRSMIGSLMYLTSSRSDIMFAVCACARYQVNPKVSHLHDVKRIFMYLKVQPKLGLWYPKDSPFDLVAYTDSDYAGANLDMKFTKRDEAVNEEMDDSLVRAATIASSLEAEQDSGVNTPCTNLQNRVIDLAQTKTSQAQEITSLKRRVKRLEKKKRSRTRGLKRLYKGRFNDEDMFDISVLDGDEVIVKSVDVVKTAEEIVSTAAPTIITIDEITFAQALAELKSAKPKADKVVIQEPEHGTTTTTITTTTDATTITAASIKPKAKGIVMQEPTKIEVDYQLAERLQAEEQQELNDEEKATLFMQLLEKRRKFFATKRDEENRNIPLTRAQQRSIISNRAREELTQERFKKQKIDDDKETAELKQLVKIIPEEDIVIDVIPLAVKPLSIVDWKIYKEGKKSYYRIIRADGSLKLYLVFSHMLKVFDREDLETLWKLVKAKYGSKRPVEDLDLLL</sequence>
<dbReference type="PANTHER" id="PTHR11439:SF495">
    <property type="entry name" value="REVERSE TRANSCRIPTASE, RNA-DEPENDENT DNA POLYMERASE-RELATED"/>
    <property type="match status" value="1"/>
</dbReference>
<dbReference type="Proteomes" id="UP001151760">
    <property type="component" value="Unassembled WGS sequence"/>
</dbReference>
<name>A0ABQ5ERJ4_9ASTR</name>